<dbReference type="SUPFAM" id="SSF53448">
    <property type="entry name" value="Nucleotide-diphospho-sugar transferases"/>
    <property type="match status" value="1"/>
</dbReference>
<dbReference type="InterPro" id="IPR001173">
    <property type="entry name" value="Glyco_trans_2-like"/>
</dbReference>
<gene>
    <name evidence="6" type="ORF">LCGC14_0739020</name>
</gene>
<comment type="caution">
    <text evidence="6">The sequence shown here is derived from an EMBL/GenBank/DDBJ whole genome shotgun (WGS) entry which is preliminary data.</text>
</comment>
<dbReference type="CDD" id="cd03801">
    <property type="entry name" value="GT4_PimA-like"/>
    <property type="match status" value="1"/>
</dbReference>
<dbReference type="GO" id="GO:0016757">
    <property type="term" value="F:glycosyltransferase activity"/>
    <property type="evidence" value="ECO:0007669"/>
    <property type="project" value="UniProtKB-KW"/>
</dbReference>
<sequence length="826" mass="94065">MINKNLPLVSIILVNLNGAKHLTTCLDSLKQLDYPQDKVQVVLVDNNSKDNSLDLLKKKYAEVKLIQNEDNLGFAKAVNQGVEAAEGEYVALLNNDMKVDKKWLIELVKPILQEPDLVCTGSKVLDWKGKKIDFVLGMMNFEGRGFQIDFEKVLRKGEYNKPKDMLFVNGGSMLVDREVFLKVDGFDEDYFAFYEDVDFGWRLWIAGYRVRFIPTSIAYHKHHGTSSAFGQEKLQLLYERNALFSLYKNYSKEVLDKVLAAALLLLNKRAYLNFGIDKETYRLTNNTGDKSNDVKVPKKALSYMLAVDDFTASLPKLKEKREKIQALRKRSDESLFKLFGEIFFSIFSGKEYQDAQMDVQHSLGVYDVFLKPKRNKVLIITHEVVAEQMAGPGIRCWEIANVLSKENEVTLAVPNDDPKEHSLFDVKTYKWPRELKELANEADVIVCQGLILAASPFLKDLGKVLVIDIYDPFVLSLLEQHKGLDLERRFTECGLSLQAMRYQLEHGDYFICASEKQRDFWVGILTALGRVNPQTYDSDVTLRNLVDVVPFGIPDVAPRKTSNVMKGIIDGIGEKDKVVLWGGGIYNWFDPLSLIRAFALIKQERPDIKLVFMGVKHPNPNVPEMAMATQAVDLAKKLDLYGNTVFFNYDWVPYEQRADYLLEADIGVSTHFDHIETRFSYRTRMLDCLWAELPIICTRGDAISQLVEDEGLGLTVAEQDVKGLADAILKLASDETVYYQSKANISKIKDSFTWEKAVDPLMELCRLPNRAADNVSDLKDDLVIPKAKDGNNTNSNGYMGKFRHAYKSYGLKEAVRKSIHYVKRRV</sequence>
<dbReference type="Pfam" id="PF13632">
    <property type="entry name" value="Glyco_trans_2_3"/>
    <property type="match status" value="1"/>
</dbReference>
<dbReference type="AlphaFoldDB" id="A0A0F9Q799"/>
<proteinExistence type="inferred from homology"/>
<reference evidence="6" key="1">
    <citation type="journal article" date="2015" name="Nature">
        <title>Complex archaea that bridge the gap between prokaryotes and eukaryotes.</title>
        <authorList>
            <person name="Spang A."/>
            <person name="Saw J.H."/>
            <person name="Jorgensen S.L."/>
            <person name="Zaremba-Niedzwiedzka K."/>
            <person name="Martijn J."/>
            <person name="Lind A.E."/>
            <person name="van Eijk R."/>
            <person name="Schleper C."/>
            <person name="Guy L."/>
            <person name="Ettema T.J."/>
        </authorList>
    </citation>
    <scope>NUCLEOTIDE SEQUENCE</scope>
</reference>
<protein>
    <recommendedName>
        <fullName evidence="4 5">Glycosyltransferase 2-like domain-containing protein</fullName>
    </recommendedName>
</protein>
<dbReference type="EMBL" id="LAZR01001739">
    <property type="protein sequence ID" value="KKN39870.1"/>
    <property type="molecule type" value="Genomic_DNA"/>
</dbReference>
<dbReference type="PANTHER" id="PTHR43179:SF12">
    <property type="entry name" value="GALACTOFURANOSYLTRANSFERASE GLFT2"/>
    <property type="match status" value="1"/>
</dbReference>
<keyword evidence="2" id="KW-0328">Glycosyltransferase</keyword>
<evidence type="ECO:0000256" key="2">
    <source>
        <dbReference type="ARBA" id="ARBA00022676"/>
    </source>
</evidence>
<dbReference type="Gene3D" id="3.90.550.10">
    <property type="entry name" value="Spore Coat Polysaccharide Biosynthesis Protein SpsA, Chain A"/>
    <property type="match status" value="1"/>
</dbReference>
<evidence type="ECO:0000256" key="1">
    <source>
        <dbReference type="ARBA" id="ARBA00006739"/>
    </source>
</evidence>
<dbReference type="InterPro" id="IPR029044">
    <property type="entry name" value="Nucleotide-diphossugar_trans"/>
</dbReference>
<evidence type="ECO:0000259" key="4">
    <source>
        <dbReference type="Pfam" id="PF00535"/>
    </source>
</evidence>
<feature type="domain" description="Glycosyltransferase 2-like" evidence="5">
    <location>
        <begin position="160"/>
        <end position="227"/>
    </location>
</feature>
<evidence type="ECO:0000259" key="5">
    <source>
        <dbReference type="Pfam" id="PF13632"/>
    </source>
</evidence>
<keyword evidence="3" id="KW-0808">Transferase</keyword>
<dbReference type="SUPFAM" id="SSF53756">
    <property type="entry name" value="UDP-Glycosyltransferase/glycogen phosphorylase"/>
    <property type="match status" value="1"/>
</dbReference>
<comment type="similarity">
    <text evidence="1">Belongs to the glycosyltransferase 2 family.</text>
</comment>
<dbReference type="Gene3D" id="3.40.50.2000">
    <property type="entry name" value="Glycogen Phosphorylase B"/>
    <property type="match status" value="1"/>
</dbReference>
<organism evidence="6">
    <name type="scientific">marine sediment metagenome</name>
    <dbReference type="NCBI Taxonomy" id="412755"/>
    <lineage>
        <taxon>unclassified sequences</taxon>
        <taxon>metagenomes</taxon>
        <taxon>ecological metagenomes</taxon>
    </lineage>
</organism>
<name>A0A0F9Q799_9ZZZZ</name>
<evidence type="ECO:0000313" key="6">
    <source>
        <dbReference type="EMBL" id="KKN39870.1"/>
    </source>
</evidence>
<dbReference type="Pfam" id="PF00535">
    <property type="entry name" value="Glycos_transf_2"/>
    <property type="match status" value="1"/>
</dbReference>
<feature type="domain" description="Glycosyltransferase 2-like" evidence="4">
    <location>
        <begin position="10"/>
        <end position="148"/>
    </location>
</feature>
<evidence type="ECO:0000256" key="3">
    <source>
        <dbReference type="ARBA" id="ARBA00022679"/>
    </source>
</evidence>
<accession>A0A0F9Q799</accession>
<dbReference type="PANTHER" id="PTHR43179">
    <property type="entry name" value="RHAMNOSYLTRANSFERASE WBBL"/>
    <property type="match status" value="1"/>
</dbReference>
<dbReference type="CDD" id="cd04186">
    <property type="entry name" value="GT_2_like_c"/>
    <property type="match status" value="1"/>
</dbReference>
<dbReference type="Pfam" id="PF13692">
    <property type="entry name" value="Glyco_trans_1_4"/>
    <property type="match status" value="1"/>
</dbReference>